<sequence length="74" mass="8094">MGDLAAGRIQQRISCWETVCLRSTTGARGLDTDDRFNVCGVCVCAVLPDHLESILPDPAAIWVRSRIHVRSATI</sequence>
<evidence type="ECO:0000313" key="1">
    <source>
        <dbReference type="EMBL" id="KAL1254569.1"/>
    </source>
</evidence>
<reference evidence="1 2" key="1">
    <citation type="submission" date="2023-09" db="EMBL/GenBank/DDBJ databases">
        <authorList>
            <person name="Wang M."/>
        </authorList>
    </citation>
    <scope>NUCLEOTIDE SEQUENCE [LARGE SCALE GENOMIC DNA]</scope>
    <source>
        <strain evidence="1">GT-2023</strain>
        <tissue evidence="1">Liver</tissue>
    </source>
</reference>
<protein>
    <submittedName>
        <fullName evidence="1">Uncharacterized protein</fullName>
    </submittedName>
</protein>
<dbReference type="Proteomes" id="UP001558613">
    <property type="component" value="Unassembled WGS sequence"/>
</dbReference>
<gene>
    <name evidence="1" type="ORF">QQF64_016798</name>
</gene>
<evidence type="ECO:0000313" key="2">
    <source>
        <dbReference type="Proteomes" id="UP001558613"/>
    </source>
</evidence>
<comment type="caution">
    <text evidence="1">The sequence shown here is derived from an EMBL/GenBank/DDBJ whole genome shotgun (WGS) entry which is preliminary data.</text>
</comment>
<accession>A0ABR3LNT3</accession>
<name>A0ABR3LNT3_9TELE</name>
<organism evidence="1 2">
    <name type="scientific">Cirrhinus molitorella</name>
    <name type="common">mud carp</name>
    <dbReference type="NCBI Taxonomy" id="172907"/>
    <lineage>
        <taxon>Eukaryota</taxon>
        <taxon>Metazoa</taxon>
        <taxon>Chordata</taxon>
        <taxon>Craniata</taxon>
        <taxon>Vertebrata</taxon>
        <taxon>Euteleostomi</taxon>
        <taxon>Actinopterygii</taxon>
        <taxon>Neopterygii</taxon>
        <taxon>Teleostei</taxon>
        <taxon>Ostariophysi</taxon>
        <taxon>Cypriniformes</taxon>
        <taxon>Cyprinidae</taxon>
        <taxon>Labeoninae</taxon>
        <taxon>Labeonini</taxon>
        <taxon>Cirrhinus</taxon>
    </lineage>
</organism>
<dbReference type="EMBL" id="JAYMGO010000020">
    <property type="protein sequence ID" value="KAL1254569.1"/>
    <property type="molecule type" value="Genomic_DNA"/>
</dbReference>
<proteinExistence type="predicted"/>
<keyword evidence="2" id="KW-1185">Reference proteome</keyword>